<dbReference type="PIRSF" id="PIRSF006603">
    <property type="entry name" value="DinF"/>
    <property type="match status" value="1"/>
</dbReference>
<dbReference type="InterPro" id="IPR050222">
    <property type="entry name" value="MATE_MdtK"/>
</dbReference>
<keyword evidence="5 10" id="KW-0812">Transmembrane</keyword>
<dbReference type="NCBIfam" id="TIGR00797">
    <property type="entry name" value="matE"/>
    <property type="match status" value="1"/>
</dbReference>
<dbReference type="PANTHER" id="PTHR43298:SF2">
    <property type="entry name" value="FMN_FAD EXPORTER YEEO-RELATED"/>
    <property type="match status" value="1"/>
</dbReference>
<evidence type="ECO:0000256" key="7">
    <source>
        <dbReference type="ARBA" id="ARBA00023065"/>
    </source>
</evidence>
<evidence type="ECO:0000256" key="1">
    <source>
        <dbReference type="ARBA" id="ARBA00004429"/>
    </source>
</evidence>
<keyword evidence="2" id="KW-0813">Transport</keyword>
<keyword evidence="7" id="KW-0406">Ion transport</keyword>
<feature type="transmembrane region" description="Helical" evidence="10">
    <location>
        <begin position="423"/>
        <end position="440"/>
    </location>
</feature>
<feature type="transmembrane region" description="Helical" evidence="10">
    <location>
        <begin position="359"/>
        <end position="381"/>
    </location>
</feature>
<dbReference type="CDD" id="cd13134">
    <property type="entry name" value="MATE_like_8"/>
    <property type="match status" value="1"/>
</dbReference>
<keyword evidence="4" id="KW-1003">Cell membrane</keyword>
<feature type="transmembrane region" description="Helical" evidence="10">
    <location>
        <begin position="60"/>
        <end position="81"/>
    </location>
</feature>
<dbReference type="InterPro" id="IPR048279">
    <property type="entry name" value="MdtK-like"/>
</dbReference>
<dbReference type="RefSeq" id="WP_233052137.1">
    <property type="nucleotide sequence ID" value="NZ_JAIMJA010000006.1"/>
</dbReference>
<evidence type="ECO:0000313" key="11">
    <source>
        <dbReference type="EMBL" id="MCE2594600.1"/>
    </source>
</evidence>
<feature type="transmembrane region" description="Helical" evidence="10">
    <location>
        <begin position="196"/>
        <end position="218"/>
    </location>
</feature>
<feature type="transmembrane region" description="Helical" evidence="10">
    <location>
        <begin position="288"/>
        <end position="308"/>
    </location>
</feature>
<evidence type="ECO:0000256" key="5">
    <source>
        <dbReference type="ARBA" id="ARBA00022692"/>
    </source>
</evidence>
<evidence type="ECO:0000256" key="9">
    <source>
        <dbReference type="ARBA" id="ARBA00031636"/>
    </source>
</evidence>
<feature type="transmembrane region" description="Helical" evidence="10">
    <location>
        <begin position="20"/>
        <end position="40"/>
    </location>
</feature>
<evidence type="ECO:0000256" key="8">
    <source>
        <dbReference type="ARBA" id="ARBA00023136"/>
    </source>
</evidence>
<proteinExistence type="predicted"/>
<feature type="transmembrane region" description="Helical" evidence="10">
    <location>
        <begin position="320"/>
        <end position="339"/>
    </location>
</feature>
<keyword evidence="12" id="KW-1185">Reference proteome</keyword>
<reference evidence="11 12" key="1">
    <citation type="journal article" date="2022" name="Environ. Microbiol. Rep.">
        <title>Eco-phylogenetic analyses reveal divergent evolution of vitamin B12 metabolism in the marine bacterial family 'Psychromonadaceae'.</title>
        <authorList>
            <person name="Jin X."/>
            <person name="Yang Y."/>
            <person name="Cao H."/>
            <person name="Gao B."/>
            <person name="Zhao Z."/>
        </authorList>
    </citation>
    <scope>NUCLEOTIDE SEQUENCE [LARGE SCALE GENOMIC DNA]</scope>
    <source>
        <strain evidence="11 12">MKS20</strain>
    </source>
</reference>
<evidence type="ECO:0000256" key="10">
    <source>
        <dbReference type="SAM" id="Phobius"/>
    </source>
</evidence>
<dbReference type="EMBL" id="JAIMJA010000006">
    <property type="protein sequence ID" value="MCE2594600.1"/>
    <property type="molecule type" value="Genomic_DNA"/>
</dbReference>
<dbReference type="PANTHER" id="PTHR43298">
    <property type="entry name" value="MULTIDRUG RESISTANCE PROTEIN NORM-RELATED"/>
    <property type="match status" value="1"/>
</dbReference>
<evidence type="ECO:0000313" key="12">
    <source>
        <dbReference type="Proteomes" id="UP001201273"/>
    </source>
</evidence>
<dbReference type="InterPro" id="IPR002528">
    <property type="entry name" value="MATE_fam"/>
</dbReference>
<comment type="subcellular location">
    <subcellularLocation>
        <location evidence="1">Cell inner membrane</location>
        <topology evidence="1">Multi-pass membrane protein</topology>
    </subcellularLocation>
</comment>
<dbReference type="Pfam" id="PF01554">
    <property type="entry name" value="MatE"/>
    <property type="match status" value="2"/>
</dbReference>
<feature type="transmembrane region" description="Helical" evidence="10">
    <location>
        <begin position="393"/>
        <end position="417"/>
    </location>
</feature>
<name>A0ABS8W8K2_9GAMM</name>
<feature type="transmembrane region" description="Helical" evidence="10">
    <location>
        <begin position="257"/>
        <end position="282"/>
    </location>
</feature>
<accession>A0ABS8W8K2</accession>
<gene>
    <name evidence="11" type="ORF">K6Y31_07210</name>
</gene>
<sequence>MKSVFQAADSQFWRQVRSIAIPVAVQSLLFSLLGLIDALMVATLGDNAVAAVGLGGRVTFFNLLAIIGASAGVAILAAQYFGANNIAGVKRTLAQSFMFSLLITFPFTVLYLVAPDTVIALAGGDSEFNGLATNYLLLTGWTVILTAIAVPIESMLRAVGEAKMPTYISVFAVFLNAALNALLIFGLWGFPEWGVMGAAVGTAVSRLVQTIMLVVYMLKWRGHYAPVLQDFKDGLVKKARQRYLSISIPAMLQNGGWALGTVTYSFLLGHISVSALAVMSILGPIESVVLSGFFGLGVATATLVGQELGAEQYDRAWNKAWLLIITGVGTAFCIGPLAYFGQAGIQHALVYLNTPELDIALQVLLILAFAIPLRVFNMMGISGALRSGGDMKYAAFIDIFGLWGIGIPIALFTIFVLGWPLPWVILAILTEEVVKIVLVLRRIHGKRWLANLVNEPDAAPAIAL</sequence>
<evidence type="ECO:0000256" key="3">
    <source>
        <dbReference type="ARBA" id="ARBA00022449"/>
    </source>
</evidence>
<protein>
    <recommendedName>
        <fullName evidence="9">Multidrug-efflux transporter</fullName>
    </recommendedName>
</protein>
<keyword evidence="6 10" id="KW-1133">Transmembrane helix</keyword>
<feature type="transmembrane region" description="Helical" evidence="10">
    <location>
        <begin position="93"/>
        <end position="114"/>
    </location>
</feature>
<feature type="transmembrane region" description="Helical" evidence="10">
    <location>
        <begin position="134"/>
        <end position="156"/>
    </location>
</feature>
<keyword evidence="8 10" id="KW-0472">Membrane</keyword>
<feature type="transmembrane region" description="Helical" evidence="10">
    <location>
        <begin position="168"/>
        <end position="190"/>
    </location>
</feature>
<dbReference type="Proteomes" id="UP001201273">
    <property type="component" value="Unassembled WGS sequence"/>
</dbReference>
<evidence type="ECO:0000256" key="4">
    <source>
        <dbReference type="ARBA" id="ARBA00022475"/>
    </source>
</evidence>
<keyword evidence="3" id="KW-0050">Antiport</keyword>
<comment type="caution">
    <text evidence="11">The sequence shown here is derived from an EMBL/GenBank/DDBJ whole genome shotgun (WGS) entry which is preliminary data.</text>
</comment>
<evidence type="ECO:0000256" key="2">
    <source>
        <dbReference type="ARBA" id="ARBA00022448"/>
    </source>
</evidence>
<organism evidence="11 12">
    <name type="scientific">Motilimonas cestriensis</name>
    <dbReference type="NCBI Taxonomy" id="2742685"/>
    <lineage>
        <taxon>Bacteria</taxon>
        <taxon>Pseudomonadati</taxon>
        <taxon>Pseudomonadota</taxon>
        <taxon>Gammaproteobacteria</taxon>
        <taxon>Alteromonadales</taxon>
        <taxon>Alteromonadales genera incertae sedis</taxon>
        <taxon>Motilimonas</taxon>
    </lineage>
</organism>
<evidence type="ECO:0000256" key="6">
    <source>
        <dbReference type="ARBA" id="ARBA00022989"/>
    </source>
</evidence>